<dbReference type="KEGG" id="vg:77933482"/>
<sequence length="64" mass="7714">MTYPDKATHFGRAPDGRLLWYYKQSIGAKVLWFYLSDADFRNGRTRFRKCINKPTILLMRVKDW</sequence>
<accession>A0AAE8XF36</accession>
<proteinExistence type="predicted"/>
<dbReference type="GeneID" id="77933482"/>
<dbReference type="Proteomes" id="UP000828026">
    <property type="component" value="Segment"/>
</dbReference>
<dbReference type="EMBL" id="MZ447858">
    <property type="protein sequence ID" value="UAW01128.1"/>
    <property type="molecule type" value="Genomic_DNA"/>
</dbReference>
<dbReference type="RefSeq" id="YP_010657563.1">
    <property type="nucleotide sequence ID" value="NC_070848.1"/>
</dbReference>
<keyword evidence="2" id="KW-1185">Reference proteome</keyword>
<organism evidence="1 2">
    <name type="scientific">Vibrio phage BUCT194</name>
    <dbReference type="NCBI Taxonomy" id="2859072"/>
    <lineage>
        <taxon>Viruses</taxon>
        <taxon>Duplodnaviria</taxon>
        <taxon>Heunggongvirae</taxon>
        <taxon>Uroviricota</taxon>
        <taxon>Caudoviricetes</taxon>
        <taxon>Schitoviridae</taxon>
        <taxon>Varunavirus</taxon>
        <taxon>Varunavirus BUCT194</taxon>
    </lineage>
</organism>
<evidence type="ECO:0000313" key="2">
    <source>
        <dbReference type="Proteomes" id="UP000828026"/>
    </source>
</evidence>
<evidence type="ECO:0000313" key="1">
    <source>
        <dbReference type="EMBL" id="UAW01128.1"/>
    </source>
</evidence>
<reference evidence="1 2" key="1">
    <citation type="submission" date="2021-06" db="EMBL/GenBank/DDBJ databases">
        <authorList>
            <person name="Chen R."/>
            <person name="Qin H."/>
            <person name="He S."/>
            <person name="Han P."/>
            <person name="Xu F."/>
            <person name="Sun H."/>
            <person name="Fan H."/>
            <person name="Tong Y."/>
        </authorList>
    </citation>
    <scope>NUCLEOTIDE SEQUENCE [LARGE SCALE GENOMIC DNA]</scope>
</reference>
<name>A0AAE8XF36_9CAUD</name>
<protein>
    <submittedName>
        <fullName evidence="1">Uncharacterized protein</fullName>
    </submittedName>
</protein>